<protein>
    <submittedName>
        <fullName evidence="1">Uncharacterized protein</fullName>
    </submittedName>
</protein>
<reference evidence="1 2" key="1">
    <citation type="journal article" date="2019" name="Emerg. Microbes Infect.">
        <title>Comprehensive subspecies identification of 175 nontuberculous mycobacteria species based on 7547 genomic profiles.</title>
        <authorList>
            <person name="Matsumoto Y."/>
            <person name="Kinjo T."/>
            <person name="Motooka D."/>
            <person name="Nabeya D."/>
            <person name="Jung N."/>
            <person name="Uechi K."/>
            <person name="Horii T."/>
            <person name="Iida T."/>
            <person name="Fujita J."/>
            <person name="Nakamura S."/>
        </authorList>
    </citation>
    <scope>NUCLEOTIDE SEQUENCE [LARGE SCALE GENOMIC DNA]</scope>
    <source>
        <strain evidence="1 2">JCM 6370</strain>
    </source>
</reference>
<organism evidence="1 2">
    <name type="scientific">Mycolicibacterium pulveris</name>
    <name type="common">Mycobacterium pulveris</name>
    <dbReference type="NCBI Taxonomy" id="36813"/>
    <lineage>
        <taxon>Bacteria</taxon>
        <taxon>Bacillati</taxon>
        <taxon>Actinomycetota</taxon>
        <taxon>Actinomycetes</taxon>
        <taxon>Mycobacteriales</taxon>
        <taxon>Mycobacteriaceae</taxon>
        <taxon>Mycolicibacterium</taxon>
    </lineage>
</organism>
<dbReference type="EMBL" id="AP022599">
    <property type="protein sequence ID" value="BBY82016.1"/>
    <property type="molecule type" value="Genomic_DNA"/>
</dbReference>
<evidence type="ECO:0000313" key="1">
    <source>
        <dbReference type="EMBL" id="BBY82016.1"/>
    </source>
</evidence>
<dbReference type="AlphaFoldDB" id="A0A7I7UPB8"/>
<sequence>MIGSTWVETESAEEECPVCHRHDLLSRRNDMPLLQSSDPVPGTEWRCRDPECFEIVGTWING</sequence>
<accession>A0A7I7UPB8</accession>
<evidence type="ECO:0000313" key="2">
    <source>
        <dbReference type="Proteomes" id="UP000467252"/>
    </source>
</evidence>
<keyword evidence="2" id="KW-1185">Reference proteome</keyword>
<name>A0A7I7UPB8_MYCPV</name>
<dbReference type="Proteomes" id="UP000467252">
    <property type="component" value="Chromosome"/>
</dbReference>
<proteinExistence type="predicted"/>
<gene>
    <name evidence="1" type="ORF">MPUL_31740</name>
</gene>